<protein>
    <submittedName>
        <fullName evidence="2">Uncharacterized protein</fullName>
    </submittedName>
</protein>
<gene>
    <name evidence="2" type="ORF">BSL78_03025</name>
</gene>
<feature type="compositionally biased region" description="Polar residues" evidence="1">
    <location>
        <begin position="61"/>
        <end position="70"/>
    </location>
</feature>
<feature type="compositionally biased region" description="Basic and acidic residues" evidence="1">
    <location>
        <begin position="112"/>
        <end position="146"/>
    </location>
</feature>
<feature type="compositionally biased region" description="Basic and acidic residues" evidence="1">
    <location>
        <begin position="153"/>
        <end position="167"/>
    </location>
</feature>
<feature type="compositionally biased region" description="Polar residues" evidence="1">
    <location>
        <begin position="37"/>
        <end position="53"/>
    </location>
</feature>
<keyword evidence="3" id="KW-1185">Reference proteome</keyword>
<organism evidence="2 3">
    <name type="scientific">Stichopus japonicus</name>
    <name type="common">Sea cucumber</name>
    <dbReference type="NCBI Taxonomy" id="307972"/>
    <lineage>
        <taxon>Eukaryota</taxon>
        <taxon>Metazoa</taxon>
        <taxon>Echinodermata</taxon>
        <taxon>Eleutherozoa</taxon>
        <taxon>Echinozoa</taxon>
        <taxon>Holothuroidea</taxon>
        <taxon>Aspidochirotacea</taxon>
        <taxon>Aspidochirotida</taxon>
        <taxon>Stichopodidae</taxon>
        <taxon>Apostichopus</taxon>
    </lineage>
</organism>
<dbReference type="Proteomes" id="UP000230750">
    <property type="component" value="Unassembled WGS sequence"/>
</dbReference>
<sequence>MDETTTPGSPNKASPMETNHENVKIVKNEVVTKLTDETSYSKQSLTDQTVDQSPDTKTELTHNVQPQNEIRPNLSDGTELRANAASEQIIHPVTNTTESIKDVTATNLEGESDMRDTHVEKSTDKTIEEGVSKAVTELKLDEHKEQTQNVERLQSENESKEEPFLREQRKRSVIQK</sequence>
<dbReference type="EMBL" id="MRZV01000067">
    <property type="protein sequence ID" value="PIK60027.1"/>
    <property type="molecule type" value="Genomic_DNA"/>
</dbReference>
<evidence type="ECO:0000256" key="1">
    <source>
        <dbReference type="SAM" id="MobiDB-lite"/>
    </source>
</evidence>
<reference evidence="2 3" key="1">
    <citation type="journal article" date="2017" name="PLoS Biol.">
        <title>The sea cucumber genome provides insights into morphological evolution and visceral regeneration.</title>
        <authorList>
            <person name="Zhang X."/>
            <person name="Sun L."/>
            <person name="Yuan J."/>
            <person name="Sun Y."/>
            <person name="Gao Y."/>
            <person name="Zhang L."/>
            <person name="Li S."/>
            <person name="Dai H."/>
            <person name="Hamel J.F."/>
            <person name="Liu C."/>
            <person name="Yu Y."/>
            <person name="Liu S."/>
            <person name="Lin W."/>
            <person name="Guo K."/>
            <person name="Jin S."/>
            <person name="Xu P."/>
            <person name="Storey K.B."/>
            <person name="Huan P."/>
            <person name="Zhang T."/>
            <person name="Zhou Y."/>
            <person name="Zhang J."/>
            <person name="Lin C."/>
            <person name="Li X."/>
            <person name="Xing L."/>
            <person name="Huo D."/>
            <person name="Sun M."/>
            <person name="Wang L."/>
            <person name="Mercier A."/>
            <person name="Li F."/>
            <person name="Yang H."/>
            <person name="Xiang J."/>
        </authorList>
    </citation>
    <scope>NUCLEOTIDE SEQUENCE [LARGE SCALE GENOMIC DNA]</scope>
    <source>
        <strain evidence="2">Shaxun</strain>
        <tissue evidence="2">Muscle</tissue>
    </source>
</reference>
<feature type="compositionally biased region" description="Basic and acidic residues" evidence="1">
    <location>
        <begin position="18"/>
        <end position="27"/>
    </location>
</feature>
<name>A0A2G8LIE6_STIJA</name>
<comment type="caution">
    <text evidence="2">The sequence shown here is derived from an EMBL/GenBank/DDBJ whole genome shotgun (WGS) entry which is preliminary data.</text>
</comment>
<evidence type="ECO:0000313" key="3">
    <source>
        <dbReference type="Proteomes" id="UP000230750"/>
    </source>
</evidence>
<feature type="compositionally biased region" description="Polar residues" evidence="1">
    <location>
        <begin position="94"/>
        <end position="109"/>
    </location>
</feature>
<feature type="region of interest" description="Disordered" evidence="1">
    <location>
        <begin position="94"/>
        <end position="176"/>
    </location>
</feature>
<feature type="compositionally biased region" description="Polar residues" evidence="1">
    <location>
        <begin position="1"/>
        <end position="12"/>
    </location>
</feature>
<accession>A0A2G8LIE6</accession>
<dbReference type="AlphaFoldDB" id="A0A2G8LIE6"/>
<feature type="region of interest" description="Disordered" evidence="1">
    <location>
        <begin position="1"/>
        <end position="77"/>
    </location>
</feature>
<proteinExistence type="predicted"/>
<evidence type="ECO:0000313" key="2">
    <source>
        <dbReference type="EMBL" id="PIK60027.1"/>
    </source>
</evidence>